<dbReference type="InterPro" id="IPR050975">
    <property type="entry name" value="Sleep_regulator"/>
</dbReference>
<dbReference type="Pfam" id="PF17064">
    <property type="entry name" value="QVR"/>
    <property type="match status" value="1"/>
</dbReference>
<evidence type="ECO:0000256" key="1">
    <source>
        <dbReference type="ARBA" id="ARBA00022729"/>
    </source>
</evidence>
<evidence type="ECO:0000313" key="4">
    <source>
        <dbReference type="EMBL" id="RNA33305.1"/>
    </source>
</evidence>
<reference evidence="4 5" key="1">
    <citation type="journal article" date="2018" name="Sci. Rep.">
        <title>Genomic signatures of local adaptation to the degree of environmental predictability in rotifers.</title>
        <authorList>
            <person name="Franch-Gras L."/>
            <person name="Hahn C."/>
            <person name="Garcia-Roger E.M."/>
            <person name="Carmona M.J."/>
            <person name="Serra M."/>
            <person name="Gomez A."/>
        </authorList>
    </citation>
    <scope>NUCLEOTIDE SEQUENCE [LARGE SCALE GENOMIC DNA]</scope>
    <source>
        <strain evidence="4">HYR1</strain>
    </source>
</reference>
<comment type="caution">
    <text evidence="4">The sequence shown here is derived from an EMBL/GenBank/DDBJ whole genome shotgun (WGS) entry which is preliminary data.</text>
</comment>
<evidence type="ECO:0000313" key="5">
    <source>
        <dbReference type="Proteomes" id="UP000276133"/>
    </source>
</evidence>
<organism evidence="4 5">
    <name type="scientific">Brachionus plicatilis</name>
    <name type="common">Marine rotifer</name>
    <name type="synonym">Brachionus muelleri</name>
    <dbReference type="NCBI Taxonomy" id="10195"/>
    <lineage>
        <taxon>Eukaryota</taxon>
        <taxon>Metazoa</taxon>
        <taxon>Spiralia</taxon>
        <taxon>Gnathifera</taxon>
        <taxon>Rotifera</taxon>
        <taxon>Eurotatoria</taxon>
        <taxon>Monogononta</taxon>
        <taxon>Pseudotrocha</taxon>
        <taxon>Ploima</taxon>
        <taxon>Brachionidae</taxon>
        <taxon>Brachionus</taxon>
    </lineage>
</organism>
<dbReference type="OrthoDB" id="10025114at2759"/>
<feature type="signal peptide" evidence="3">
    <location>
        <begin position="1"/>
        <end position="18"/>
    </location>
</feature>
<sequence length="166" mass="19227">MLLVIISVLEALIITCQSQNPSTQPAAKEPNPLSPPSNNYYNYLRCWRCDYDDTEQCVKSFDFTKHKHEPCDGKCLKAFEKTHARTKEEIAKAQMTPTIRKCVSLKEIQSLNNLGINTNNGCHDIRTTKRKHKLYCFCENDLCNKSSKSLMIKKYVFIQLIYQEKN</sequence>
<dbReference type="EMBL" id="REGN01001656">
    <property type="protein sequence ID" value="RNA33305.1"/>
    <property type="molecule type" value="Genomic_DNA"/>
</dbReference>
<evidence type="ECO:0000256" key="3">
    <source>
        <dbReference type="SAM" id="SignalP"/>
    </source>
</evidence>
<proteinExistence type="predicted"/>
<dbReference type="GO" id="GO:0030431">
    <property type="term" value="P:sleep"/>
    <property type="evidence" value="ECO:0007669"/>
    <property type="project" value="InterPro"/>
</dbReference>
<dbReference type="Proteomes" id="UP000276133">
    <property type="component" value="Unassembled WGS sequence"/>
</dbReference>
<name>A0A3M7SCC0_BRAPC</name>
<evidence type="ECO:0000256" key="2">
    <source>
        <dbReference type="ARBA" id="ARBA00023180"/>
    </source>
</evidence>
<evidence type="ECO:0008006" key="6">
    <source>
        <dbReference type="Google" id="ProtNLM"/>
    </source>
</evidence>
<dbReference type="GO" id="GO:0032222">
    <property type="term" value="P:regulation of synaptic transmission, cholinergic"/>
    <property type="evidence" value="ECO:0007669"/>
    <property type="project" value="InterPro"/>
</dbReference>
<keyword evidence="2" id="KW-0325">Glycoprotein</keyword>
<keyword evidence="1 3" id="KW-0732">Signal</keyword>
<dbReference type="PANTHER" id="PTHR33562">
    <property type="entry name" value="ATILLA, ISOFORM B-RELATED-RELATED"/>
    <property type="match status" value="1"/>
</dbReference>
<keyword evidence="5" id="KW-1185">Reference proteome</keyword>
<gene>
    <name evidence="4" type="ORF">BpHYR1_034447</name>
</gene>
<dbReference type="AlphaFoldDB" id="A0A3M7SCC0"/>
<protein>
    <recommendedName>
        <fullName evidence="6">Protein sleepless</fullName>
    </recommendedName>
</protein>
<accession>A0A3M7SCC0</accession>
<dbReference type="InterPro" id="IPR031424">
    <property type="entry name" value="QVR-like"/>
</dbReference>
<feature type="chain" id="PRO_5018318137" description="Protein sleepless" evidence="3">
    <location>
        <begin position="19"/>
        <end position="166"/>
    </location>
</feature>